<dbReference type="InterPro" id="IPR027485">
    <property type="entry name" value="AMMECR1_N"/>
</dbReference>
<dbReference type="PANTHER" id="PTHR13016:SF0">
    <property type="entry name" value="AMME SYNDROME CANDIDATE GENE 1 PROTEIN"/>
    <property type="match status" value="1"/>
</dbReference>
<dbReference type="PANTHER" id="PTHR13016">
    <property type="entry name" value="AMMECR1 HOMOLOG"/>
    <property type="match status" value="1"/>
</dbReference>
<evidence type="ECO:0000259" key="1">
    <source>
        <dbReference type="PROSITE" id="PS51112"/>
    </source>
</evidence>
<dbReference type="InterPro" id="IPR023473">
    <property type="entry name" value="AMMECR1"/>
</dbReference>
<name>A0A1U9NP22_9BACT</name>
<dbReference type="STRING" id="1936003.STSP2_02843"/>
<dbReference type="RefSeq" id="WP_146663318.1">
    <property type="nucleotide sequence ID" value="NZ_CP019791.1"/>
</dbReference>
<dbReference type="InterPro" id="IPR027623">
    <property type="entry name" value="AmmeMemoSam_A"/>
</dbReference>
<dbReference type="InterPro" id="IPR036071">
    <property type="entry name" value="AMMECR1_dom_sf"/>
</dbReference>
<organism evidence="2 3">
    <name type="scientific">Anaerohalosphaera lusitana</name>
    <dbReference type="NCBI Taxonomy" id="1936003"/>
    <lineage>
        <taxon>Bacteria</taxon>
        <taxon>Pseudomonadati</taxon>
        <taxon>Planctomycetota</taxon>
        <taxon>Phycisphaerae</taxon>
        <taxon>Sedimentisphaerales</taxon>
        <taxon>Anaerohalosphaeraceae</taxon>
        <taxon>Anaerohalosphaera</taxon>
    </lineage>
</organism>
<dbReference type="KEGG" id="alus:STSP2_02843"/>
<accession>A0A1U9NP22</accession>
<dbReference type="Pfam" id="PF01871">
    <property type="entry name" value="AMMECR1"/>
    <property type="match status" value="1"/>
</dbReference>
<sequence>MDLRQKKLLLKIAKNSVESAVTGSSNEPPKVDDPDLLQQCGCFVTLKNGNQLRGCIGQFTSDKPLADLVDEMGVSASRRDPRFLTNPITPEELPELNIEISVLSPLEKTGNPLSLEIGTHGIYIISGLSSGCLLPQVAVETGWSKEEFLSYCCQYKAGLAPDAWQDPATDVYLFTAEAFDEDWQII</sequence>
<dbReference type="AlphaFoldDB" id="A0A1U9NP22"/>
<dbReference type="InterPro" id="IPR002733">
    <property type="entry name" value="AMMECR1_domain"/>
</dbReference>
<keyword evidence="3" id="KW-1185">Reference proteome</keyword>
<dbReference type="EMBL" id="CP019791">
    <property type="protein sequence ID" value="AQT69649.1"/>
    <property type="molecule type" value="Genomic_DNA"/>
</dbReference>
<dbReference type="Gene3D" id="3.30.1490.150">
    <property type="entry name" value="Hypothetical protein ph0010, domain 2"/>
    <property type="match status" value="1"/>
</dbReference>
<dbReference type="NCBIfam" id="TIGR00296">
    <property type="entry name" value="TIGR00296 family protein"/>
    <property type="match status" value="1"/>
</dbReference>
<dbReference type="Gene3D" id="3.30.700.20">
    <property type="entry name" value="Hypothetical protein ph0010, domain 1"/>
    <property type="match status" value="1"/>
</dbReference>
<reference evidence="3" key="1">
    <citation type="submission" date="2017-02" db="EMBL/GenBank/DDBJ databases">
        <title>Comparative genomics and description of representatives of a novel lineage of planctomycetes thriving in anoxic sediments.</title>
        <authorList>
            <person name="Spring S."/>
            <person name="Bunk B."/>
            <person name="Sproer C."/>
        </authorList>
    </citation>
    <scope>NUCLEOTIDE SEQUENCE [LARGE SCALE GENOMIC DNA]</scope>
    <source>
        <strain evidence="3">ST-NAGAB-D1</strain>
    </source>
</reference>
<dbReference type="SUPFAM" id="SSF143447">
    <property type="entry name" value="AMMECR1-like"/>
    <property type="match status" value="1"/>
</dbReference>
<protein>
    <recommendedName>
        <fullName evidence="1">AMMECR1 domain-containing protein</fullName>
    </recommendedName>
</protein>
<dbReference type="NCBIfam" id="TIGR04335">
    <property type="entry name" value="AmmeMemoSam_A"/>
    <property type="match status" value="1"/>
</dbReference>
<dbReference type="PROSITE" id="PS51112">
    <property type="entry name" value="AMMECR1"/>
    <property type="match status" value="1"/>
</dbReference>
<proteinExistence type="predicted"/>
<evidence type="ECO:0000313" key="3">
    <source>
        <dbReference type="Proteomes" id="UP000189674"/>
    </source>
</evidence>
<evidence type="ECO:0000313" key="2">
    <source>
        <dbReference type="EMBL" id="AQT69649.1"/>
    </source>
</evidence>
<gene>
    <name evidence="2" type="ORF">STSP2_02843</name>
</gene>
<dbReference type="Proteomes" id="UP000189674">
    <property type="component" value="Chromosome"/>
</dbReference>
<dbReference type="OrthoDB" id="159752at2"/>
<feature type="domain" description="AMMECR1" evidence="1">
    <location>
        <begin position="4"/>
        <end position="186"/>
    </location>
</feature>